<evidence type="ECO:0000313" key="4">
    <source>
        <dbReference type="EMBL" id="VAV95987.1"/>
    </source>
</evidence>
<comment type="subcellular location">
    <subcellularLocation>
        <location evidence="1">Virion</location>
    </subcellularLocation>
</comment>
<protein>
    <submittedName>
        <fullName evidence="4">Gene Transfer Agent capsid protein Phage major capsid protein</fullName>
    </submittedName>
</protein>
<name>A0A3B0RUU7_9ZZZZ</name>
<reference evidence="4" key="1">
    <citation type="submission" date="2018-06" db="EMBL/GenBank/DDBJ databases">
        <authorList>
            <person name="Zhirakovskaya E."/>
        </authorList>
    </citation>
    <scope>NUCLEOTIDE SEQUENCE</scope>
</reference>
<dbReference type="AlphaFoldDB" id="A0A3B0RUU7"/>
<proteinExistence type="predicted"/>
<dbReference type="InterPro" id="IPR054612">
    <property type="entry name" value="Phage_capsid-like_C"/>
</dbReference>
<feature type="domain" description="Phage capsid-like C-terminal" evidence="3">
    <location>
        <begin position="139"/>
        <end position="424"/>
    </location>
</feature>
<evidence type="ECO:0000256" key="1">
    <source>
        <dbReference type="ARBA" id="ARBA00004328"/>
    </source>
</evidence>
<evidence type="ECO:0000256" key="2">
    <source>
        <dbReference type="ARBA" id="ARBA00022844"/>
    </source>
</evidence>
<dbReference type="Gene3D" id="3.30.2320.10">
    <property type="entry name" value="hypothetical protein PF0899 domain"/>
    <property type="match status" value="1"/>
</dbReference>
<accession>A0A3B0RUU7</accession>
<organism evidence="4">
    <name type="scientific">hydrothermal vent metagenome</name>
    <dbReference type="NCBI Taxonomy" id="652676"/>
    <lineage>
        <taxon>unclassified sequences</taxon>
        <taxon>metagenomes</taxon>
        <taxon>ecological metagenomes</taxon>
    </lineage>
</organism>
<sequence>MPEMDTENVSILETKVAGAGTPSSADINTAMDEFLCAFDDFKNANDQRLEEIEKRMSADVLTTSKVERINAALDTQKQDLDRLMLKAGRPHLAGEKGNIAVKDNSEHKSAFDAYVRKGNTAPLLALESKALSVGSDPDGGYLVPDQTEAEIGRLLSDASPIRAISDVRQISASIYKKPFTTAGPATGWVGETAARPETTSPTLAELQFPTMELYAMPAATQSLLDDSVVNIDQWIAEEVQAAFADQESAAFVNGDGINQPKGFLDYTNVEDSTWSWGNIGYTVTGTDGAFDATAPSDALVDTIYSLKAGYRQSAHWVMNRSTQAEIRKLKDADGNYLWQPASSIDGQATLMNFPIAESEDMPDIASNSFAAAFGSFKRGYLIVDRLGVRILRDPYSSKPYVLFYTTKRVGGGVQNFEAIKLLKFGAT</sequence>
<dbReference type="InterPro" id="IPR024455">
    <property type="entry name" value="Phage_capsid"/>
</dbReference>
<dbReference type="Gene3D" id="3.30.2400.10">
    <property type="entry name" value="Major capsid protein gp5"/>
    <property type="match status" value="1"/>
</dbReference>
<gene>
    <name evidence="4" type="ORF">MNBD_ALPHA08-500</name>
</gene>
<dbReference type="EMBL" id="UOEC01000131">
    <property type="protein sequence ID" value="VAV95987.1"/>
    <property type="molecule type" value="Genomic_DNA"/>
</dbReference>
<keyword evidence="2" id="KW-0946">Virion</keyword>
<dbReference type="NCBIfam" id="TIGR01554">
    <property type="entry name" value="major_cap_HK97"/>
    <property type="match status" value="1"/>
</dbReference>
<dbReference type="GO" id="GO:0044423">
    <property type="term" value="C:virion component"/>
    <property type="evidence" value="ECO:0007669"/>
    <property type="project" value="UniProtKB-KW"/>
</dbReference>
<dbReference type="Pfam" id="PF05065">
    <property type="entry name" value="Phage_capsid"/>
    <property type="match status" value="1"/>
</dbReference>
<evidence type="ECO:0000259" key="3">
    <source>
        <dbReference type="Pfam" id="PF05065"/>
    </source>
</evidence>
<dbReference type="SUPFAM" id="SSF56563">
    <property type="entry name" value="Major capsid protein gp5"/>
    <property type="match status" value="1"/>
</dbReference>